<keyword evidence="4" id="KW-1185">Reference proteome</keyword>
<reference evidence="3 4" key="1">
    <citation type="submission" date="2021-04" db="EMBL/GenBank/DDBJ databases">
        <authorList>
            <person name="Pira H."/>
            <person name="Risdian C."/>
            <person name="Wink J."/>
        </authorList>
    </citation>
    <scope>NUCLEOTIDE SEQUENCE [LARGE SCALE GENOMIC DNA]</scope>
    <source>
        <strain evidence="3 4">WHA3</strain>
    </source>
</reference>
<evidence type="ECO:0000259" key="2">
    <source>
        <dbReference type="Pfam" id="PF13391"/>
    </source>
</evidence>
<feature type="domain" description="HNH nuclease" evidence="2">
    <location>
        <begin position="278"/>
        <end position="327"/>
    </location>
</feature>
<dbReference type="EMBL" id="JAGSPA010000001">
    <property type="protein sequence ID" value="MBV7256117.1"/>
    <property type="molecule type" value="Genomic_DNA"/>
</dbReference>
<dbReference type="Proteomes" id="UP000722336">
    <property type="component" value="Unassembled WGS sequence"/>
</dbReference>
<dbReference type="RefSeq" id="WP_218444562.1">
    <property type="nucleotide sequence ID" value="NZ_JAGSPA010000001.1"/>
</dbReference>
<evidence type="ECO:0000313" key="3">
    <source>
        <dbReference type="EMBL" id="MBV7256117.1"/>
    </source>
</evidence>
<dbReference type="Pfam" id="PF13391">
    <property type="entry name" value="HNH_2"/>
    <property type="match status" value="1"/>
</dbReference>
<accession>A0ABS6SCG8</accession>
<dbReference type="InterPro" id="IPR003615">
    <property type="entry name" value="HNH_nuc"/>
</dbReference>
<name>A0ABS6SCG8_9SPHN</name>
<dbReference type="GO" id="GO:0004519">
    <property type="term" value="F:endonuclease activity"/>
    <property type="evidence" value="ECO:0007669"/>
    <property type="project" value="UniProtKB-KW"/>
</dbReference>
<gene>
    <name evidence="3" type="ORF">KCG44_04890</name>
</gene>
<feature type="region of interest" description="Disordered" evidence="1">
    <location>
        <begin position="350"/>
        <end position="374"/>
    </location>
</feature>
<keyword evidence="3" id="KW-0378">Hydrolase</keyword>
<organism evidence="3 4">
    <name type="scientific">Pacificimonas pallii</name>
    <dbReference type="NCBI Taxonomy" id="2827236"/>
    <lineage>
        <taxon>Bacteria</taxon>
        <taxon>Pseudomonadati</taxon>
        <taxon>Pseudomonadota</taxon>
        <taxon>Alphaproteobacteria</taxon>
        <taxon>Sphingomonadales</taxon>
        <taxon>Sphingosinicellaceae</taxon>
        <taxon>Pacificimonas</taxon>
    </lineage>
</organism>
<evidence type="ECO:0000313" key="4">
    <source>
        <dbReference type="Proteomes" id="UP000722336"/>
    </source>
</evidence>
<sequence>MSNKSSAIVLLTPVPSQHLESGLAKSRETGLVVFGTDATMVLAEFAASVDDSSPADIFFYASEGSAAGRPAVTFRGKFSGFRGARAGRADKEWNQYRPDSTAADGRWGGFYAVSQLRRLDQSIAISQFSKLESGRNLSRTFVPRGPTIVSAPELNMATVLSIALFQAALSEAETMTLAELRKASGAGKSRSYFVRNGTYLYPLKAIARLAYLRGGLVWDKPQSAALARQFRNDFEIEHITESAEQVRLERQRETIERMARPNQVKFRKELLDLYGGSCAITGCSALDAIDAAHIICVGDDGDDNVANGIILRADLHRLFDRNLMAIDPASMEVRFASSCRAHYSDIDSTKVELPDRGPQPEQFEERWTNFEGNS</sequence>
<proteinExistence type="predicted"/>
<comment type="caution">
    <text evidence="3">The sequence shown here is derived from an EMBL/GenBank/DDBJ whole genome shotgun (WGS) entry which is preliminary data.</text>
</comment>
<protein>
    <submittedName>
        <fullName evidence="3">HNH endonuclease</fullName>
    </submittedName>
</protein>
<keyword evidence="3" id="KW-0255">Endonuclease</keyword>
<evidence type="ECO:0000256" key="1">
    <source>
        <dbReference type="SAM" id="MobiDB-lite"/>
    </source>
</evidence>
<keyword evidence="3" id="KW-0540">Nuclease</keyword>